<evidence type="ECO:0000313" key="2">
    <source>
        <dbReference type="Proteomes" id="UP001501803"/>
    </source>
</evidence>
<dbReference type="NCBIfam" id="TIGR04088">
    <property type="entry name" value="cognate_SipW"/>
    <property type="match status" value="1"/>
</dbReference>
<gene>
    <name evidence="1" type="ORF">GCM10022381_18390</name>
</gene>
<protein>
    <recommendedName>
        <fullName evidence="3">Acyl-CoA dehydrogenase</fullName>
    </recommendedName>
</protein>
<dbReference type="EMBL" id="BAABCN010000003">
    <property type="protein sequence ID" value="GAA3876037.1"/>
    <property type="molecule type" value="Genomic_DNA"/>
</dbReference>
<sequence>MSRHSHPRVRAVGRFTRLRAILAGALVLGVGASVTLASWNDSETAAATFTAGRFDVVGSIDGGAFGQHPSSSGAALNFAVPVTGLGPGMTSYALFSVKTANPSMAGTVTLAAAATNNTSGTGLGEYLTYGVKSIANGAAGGCTAAAFAAGATVVAPGSALTTGQAVGSSFLVTPNGANQVNYCFAVTMPATVDNAAQGKTSAPIWTFTAVSG</sequence>
<dbReference type="Proteomes" id="UP001501803">
    <property type="component" value="Unassembled WGS sequence"/>
</dbReference>
<organism evidence="1 2">
    <name type="scientific">Leifsonia kafniensis</name>
    <dbReference type="NCBI Taxonomy" id="475957"/>
    <lineage>
        <taxon>Bacteria</taxon>
        <taxon>Bacillati</taxon>
        <taxon>Actinomycetota</taxon>
        <taxon>Actinomycetes</taxon>
        <taxon>Micrococcales</taxon>
        <taxon>Microbacteriaceae</taxon>
        <taxon>Leifsonia</taxon>
    </lineage>
</organism>
<dbReference type="InterPro" id="IPR023833">
    <property type="entry name" value="Signal_pept_SipW-depend-type"/>
</dbReference>
<accession>A0ABP7KGG8</accession>
<proteinExistence type="predicted"/>
<dbReference type="RefSeq" id="WP_345065215.1">
    <property type="nucleotide sequence ID" value="NZ_BAABCN010000003.1"/>
</dbReference>
<keyword evidence="2" id="KW-1185">Reference proteome</keyword>
<evidence type="ECO:0000313" key="1">
    <source>
        <dbReference type="EMBL" id="GAA3876037.1"/>
    </source>
</evidence>
<name>A0ABP7KGG8_9MICO</name>
<comment type="caution">
    <text evidence="1">The sequence shown here is derived from an EMBL/GenBank/DDBJ whole genome shotgun (WGS) entry which is preliminary data.</text>
</comment>
<reference evidence="2" key="1">
    <citation type="journal article" date="2019" name="Int. J. Syst. Evol. Microbiol.">
        <title>The Global Catalogue of Microorganisms (GCM) 10K type strain sequencing project: providing services to taxonomists for standard genome sequencing and annotation.</title>
        <authorList>
            <consortium name="The Broad Institute Genomics Platform"/>
            <consortium name="The Broad Institute Genome Sequencing Center for Infectious Disease"/>
            <person name="Wu L."/>
            <person name="Ma J."/>
        </authorList>
    </citation>
    <scope>NUCLEOTIDE SEQUENCE [LARGE SCALE GENOMIC DNA]</scope>
    <source>
        <strain evidence="2">JCM 17021</strain>
    </source>
</reference>
<evidence type="ECO:0008006" key="3">
    <source>
        <dbReference type="Google" id="ProtNLM"/>
    </source>
</evidence>